<dbReference type="PANTHER" id="PTHR43273:SF8">
    <property type="entry name" value="RADICAL SAM DOMAIN PROTEIN"/>
    <property type="match status" value="1"/>
</dbReference>
<sequence length="462" mass="53044">MERYDFSLIHKFQMEDEYIVLDINSGIIHSFSKAAWDFLLAWEKCQGRVEQTFNLLCEKYATEELAQVWRELESLIEEGMLFSRDEALATYELPEKTIIKALCLHVAHDCNLRCRYCFAGTGNFGGERGLMDLETGKKALEFLFEASGPRKHVEVDYFGGEPLLNFPVVKELIHYGKARARELGKILKQTLTTNAVLLTREVMDFLNQEEISLVLSLDGRQQVHDRMRPFSNNKGSYNHVLPAIKALVEERQGNNYYVRGTYTRFNLDFCRDVLHLVEEGFNQVSVEPVVASPEHDYALRDEDLPVLKEQYELLTKAWLAAYRQGQPFNFFHFNISLDKGPCLPKRLSGCGAGHEYLAVSPEGYLYPCHQFVGKEEFKLGSVEEGITNTSWGKRFQSAHVLNKAACRQCWARFFCSGGCHANAYNFNQDIFKPYSLGCELEKKRLECAIFLQVKCSEERHPA</sequence>
<dbReference type="InterPro" id="IPR024025">
    <property type="entry name" value="SCIFF_rSAM_maturase"/>
</dbReference>
<dbReference type="SFLD" id="SFLDS00029">
    <property type="entry name" value="Radical_SAM"/>
    <property type="match status" value="1"/>
</dbReference>
<dbReference type="InterPro" id="IPR023885">
    <property type="entry name" value="4Fe4S-binding_SPASM_dom"/>
</dbReference>
<dbReference type="CDD" id="cd21124">
    <property type="entry name" value="SPASM_CteB-like"/>
    <property type="match status" value="1"/>
</dbReference>
<dbReference type="PROSITE" id="PS51918">
    <property type="entry name" value="RADICAL_SAM"/>
    <property type="match status" value="1"/>
</dbReference>
<dbReference type="NCBIfam" id="TIGR03974">
    <property type="entry name" value="rSAM_six_Cys"/>
    <property type="match status" value="1"/>
</dbReference>
<comment type="cofactor">
    <cofactor evidence="1">
        <name>[4Fe-4S] cluster</name>
        <dbReference type="ChEBI" id="CHEBI:49883"/>
    </cofactor>
</comment>
<dbReference type="EMBL" id="CP045798">
    <property type="protein sequence ID" value="QNB47131.1"/>
    <property type="molecule type" value="Genomic_DNA"/>
</dbReference>
<keyword evidence="9" id="KW-1185">Reference proteome</keyword>
<dbReference type="InterPro" id="IPR000385">
    <property type="entry name" value="MoaA_NifB_PqqE_Fe-S-bd_CS"/>
</dbReference>
<evidence type="ECO:0000313" key="8">
    <source>
        <dbReference type="EMBL" id="QNB47131.1"/>
    </source>
</evidence>
<keyword evidence="5" id="KW-0408">Iron</keyword>
<keyword evidence="4" id="KW-0479">Metal-binding</keyword>
<evidence type="ECO:0000256" key="4">
    <source>
        <dbReference type="ARBA" id="ARBA00022723"/>
    </source>
</evidence>
<dbReference type="InterPro" id="IPR007197">
    <property type="entry name" value="rSAM"/>
</dbReference>
<dbReference type="Pfam" id="PF13186">
    <property type="entry name" value="SPASM"/>
    <property type="match status" value="1"/>
</dbReference>
<proteinExistence type="predicted"/>
<dbReference type="InterPro" id="IPR023867">
    <property type="entry name" value="Sulphatase_maturase_rSAM"/>
</dbReference>
<name>A0A7G6E4X7_THEFR</name>
<dbReference type="GO" id="GO:0046872">
    <property type="term" value="F:metal ion binding"/>
    <property type="evidence" value="ECO:0007669"/>
    <property type="project" value="UniProtKB-KW"/>
</dbReference>
<dbReference type="SUPFAM" id="SSF102114">
    <property type="entry name" value="Radical SAM enzymes"/>
    <property type="match status" value="1"/>
</dbReference>
<dbReference type="SFLD" id="SFLDG01386">
    <property type="entry name" value="main_SPASM_domain-containing"/>
    <property type="match status" value="1"/>
</dbReference>
<dbReference type="PROSITE" id="PS01305">
    <property type="entry name" value="MOAA_NIFB_PQQE"/>
    <property type="match status" value="1"/>
</dbReference>
<evidence type="ECO:0000256" key="3">
    <source>
        <dbReference type="ARBA" id="ARBA00022691"/>
    </source>
</evidence>
<evidence type="ECO:0000256" key="1">
    <source>
        <dbReference type="ARBA" id="ARBA00001966"/>
    </source>
</evidence>
<feature type="domain" description="Radical SAM core" evidence="7">
    <location>
        <begin position="96"/>
        <end position="329"/>
    </location>
</feature>
<evidence type="ECO:0000313" key="9">
    <source>
        <dbReference type="Proteomes" id="UP000515847"/>
    </source>
</evidence>
<gene>
    <name evidence="8" type="primary">scfB</name>
    <name evidence="8" type="ORF">BR63_12915</name>
</gene>
<organism evidence="8 9">
    <name type="scientific">Thermanaerosceptrum fracticalcis</name>
    <dbReference type="NCBI Taxonomy" id="1712410"/>
    <lineage>
        <taxon>Bacteria</taxon>
        <taxon>Bacillati</taxon>
        <taxon>Bacillota</taxon>
        <taxon>Clostridia</taxon>
        <taxon>Eubacteriales</taxon>
        <taxon>Peptococcaceae</taxon>
        <taxon>Thermanaerosceptrum</taxon>
    </lineage>
</organism>
<accession>A0A7G6E4X7</accession>
<dbReference type="GO" id="GO:0051539">
    <property type="term" value="F:4 iron, 4 sulfur cluster binding"/>
    <property type="evidence" value="ECO:0007669"/>
    <property type="project" value="UniProtKB-KW"/>
</dbReference>
<dbReference type="AlphaFoldDB" id="A0A7G6E4X7"/>
<protein>
    <submittedName>
        <fullName evidence="8">Thioether cross-link-forming SCIFF peptide maturase</fullName>
    </submittedName>
</protein>
<dbReference type="SFLD" id="SFLDG01067">
    <property type="entry name" value="SPASM/twitch_domain_containing"/>
    <property type="match status" value="1"/>
</dbReference>
<dbReference type="OrthoDB" id="9808591at2"/>
<dbReference type="GO" id="GO:0016491">
    <property type="term" value="F:oxidoreductase activity"/>
    <property type="evidence" value="ECO:0007669"/>
    <property type="project" value="InterPro"/>
</dbReference>
<dbReference type="InterPro" id="IPR058240">
    <property type="entry name" value="rSAM_sf"/>
</dbReference>
<dbReference type="RefSeq" id="WP_034426227.1">
    <property type="nucleotide sequence ID" value="NZ_CP045798.1"/>
</dbReference>
<dbReference type="KEGG" id="tfr:BR63_12915"/>
<keyword evidence="6" id="KW-0411">Iron-sulfur</keyword>
<dbReference type="InterPro" id="IPR047602">
    <property type="entry name" value="SPASM_CteB-like"/>
</dbReference>
<dbReference type="PANTHER" id="PTHR43273">
    <property type="entry name" value="ANAEROBIC SULFATASE-MATURATING ENZYME HOMOLOG ASLB-RELATED"/>
    <property type="match status" value="1"/>
</dbReference>
<dbReference type="SFLD" id="SFLDG01384">
    <property type="entry name" value="thioether_bond_formation_requi"/>
    <property type="match status" value="1"/>
</dbReference>
<evidence type="ECO:0000256" key="5">
    <source>
        <dbReference type="ARBA" id="ARBA00023004"/>
    </source>
</evidence>
<dbReference type="NCBIfam" id="TIGR04085">
    <property type="entry name" value="rSAM_more_4Fe4S"/>
    <property type="match status" value="1"/>
</dbReference>
<reference evidence="8 9" key="1">
    <citation type="journal article" date="2019" name="Front. Microbiol.">
        <title>Thermoanaerosceptrum fracticalcis gen. nov. sp. nov., a Novel Fumarate-Fermenting Microorganism From a Deep Fractured Carbonate Aquifer of the US Great Basin.</title>
        <authorList>
            <person name="Hamilton-Brehm S.D."/>
            <person name="Stewart L.E."/>
            <person name="Zavarin M."/>
            <person name="Caldwell M."/>
            <person name="Lawson P.A."/>
            <person name="Onstott T.C."/>
            <person name="Grzymski J."/>
            <person name="Neveux I."/>
            <person name="Lollar B.S."/>
            <person name="Russell C.E."/>
            <person name="Moser D.P."/>
        </authorList>
    </citation>
    <scope>NUCLEOTIDE SEQUENCE [LARGE SCALE GENOMIC DNA]</scope>
    <source>
        <strain evidence="8 9">DRI-13</strain>
    </source>
</reference>
<keyword evidence="3" id="KW-0949">S-adenosyl-L-methionine</keyword>
<dbReference type="Proteomes" id="UP000515847">
    <property type="component" value="Chromosome"/>
</dbReference>
<dbReference type="Gene3D" id="3.20.20.70">
    <property type="entry name" value="Aldolase class I"/>
    <property type="match status" value="1"/>
</dbReference>
<evidence type="ECO:0000256" key="6">
    <source>
        <dbReference type="ARBA" id="ARBA00023014"/>
    </source>
</evidence>
<dbReference type="InterPro" id="IPR013785">
    <property type="entry name" value="Aldolase_TIM"/>
</dbReference>
<dbReference type="CDD" id="cd01335">
    <property type="entry name" value="Radical_SAM"/>
    <property type="match status" value="1"/>
</dbReference>
<evidence type="ECO:0000256" key="2">
    <source>
        <dbReference type="ARBA" id="ARBA00022485"/>
    </source>
</evidence>
<evidence type="ECO:0000259" key="7">
    <source>
        <dbReference type="PROSITE" id="PS51918"/>
    </source>
</evidence>
<dbReference type="Pfam" id="PF04055">
    <property type="entry name" value="Radical_SAM"/>
    <property type="match status" value="1"/>
</dbReference>
<keyword evidence="2" id="KW-0004">4Fe-4S</keyword>